<comment type="pathway">
    <text evidence="2 7">Purine metabolism; urate degradation; (S)-allantoin from urate: step 1/3.</text>
</comment>
<feature type="binding site" evidence="9">
    <location>
        <position position="59"/>
    </location>
    <ligand>
        <name>urate</name>
        <dbReference type="ChEBI" id="CHEBI:17775"/>
    </ligand>
</feature>
<dbReference type="AlphaFoldDB" id="A0A194WVW3"/>
<evidence type="ECO:0000256" key="10">
    <source>
        <dbReference type="RuleBase" id="RU004455"/>
    </source>
</evidence>
<gene>
    <name evidence="11" type="ORF">LY89DRAFT_688903</name>
</gene>
<evidence type="ECO:0000256" key="1">
    <source>
        <dbReference type="ARBA" id="ARBA00004275"/>
    </source>
</evidence>
<keyword evidence="6 7" id="KW-0576">Peroxisome</keyword>
<keyword evidence="5 7" id="KW-0560">Oxidoreductase</keyword>
<dbReference type="PANTHER" id="PTHR42874:SF1">
    <property type="entry name" value="URICASE"/>
    <property type="match status" value="1"/>
</dbReference>
<evidence type="ECO:0000256" key="2">
    <source>
        <dbReference type="ARBA" id="ARBA00004831"/>
    </source>
</evidence>
<dbReference type="PIRSF" id="PIRSF000241">
    <property type="entry name" value="Urate_oxidase"/>
    <property type="match status" value="1"/>
</dbReference>
<organism evidence="11 12">
    <name type="scientific">Mollisia scopiformis</name>
    <name type="common">Conifer needle endophyte fungus</name>
    <name type="synonym">Phialocephala scopiformis</name>
    <dbReference type="NCBI Taxonomy" id="149040"/>
    <lineage>
        <taxon>Eukaryota</taxon>
        <taxon>Fungi</taxon>
        <taxon>Dikarya</taxon>
        <taxon>Ascomycota</taxon>
        <taxon>Pezizomycotina</taxon>
        <taxon>Leotiomycetes</taxon>
        <taxon>Helotiales</taxon>
        <taxon>Mollisiaceae</taxon>
        <taxon>Mollisia</taxon>
    </lineage>
</organism>
<evidence type="ECO:0000256" key="9">
    <source>
        <dbReference type="PIRSR" id="PIRSR000241-2"/>
    </source>
</evidence>
<dbReference type="Gene3D" id="3.10.270.10">
    <property type="entry name" value="Urate Oxidase"/>
    <property type="match status" value="1"/>
</dbReference>
<proteinExistence type="inferred from homology"/>
<comment type="function">
    <text evidence="7 10">Catalyzes the oxidation of uric acid to 5-hydroxyisourate, which is further processed to form (S)-allantoin.</text>
</comment>
<feature type="active site" description="Charge relay system" evidence="8">
    <location>
        <position position="58"/>
    </location>
</feature>
<dbReference type="InterPro" id="IPR019842">
    <property type="entry name" value="Uricase_CS"/>
</dbReference>
<dbReference type="CDD" id="cd00445">
    <property type="entry name" value="Uricase"/>
    <property type="match status" value="1"/>
</dbReference>
<dbReference type="InterPro" id="IPR002042">
    <property type="entry name" value="Uricase"/>
</dbReference>
<evidence type="ECO:0000256" key="7">
    <source>
        <dbReference type="PIRNR" id="PIRNR000241"/>
    </source>
</evidence>
<evidence type="ECO:0000256" key="4">
    <source>
        <dbReference type="ARBA" id="ARBA00022631"/>
    </source>
</evidence>
<evidence type="ECO:0000256" key="6">
    <source>
        <dbReference type="ARBA" id="ARBA00023140"/>
    </source>
</evidence>
<reference evidence="11 12" key="1">
    <citation type="submission" date="2015-10" db="EMBL/GenBank/DDBJ databases">
        <title>Full genome of DAOMC 229536 Phialocephala scopiformis, a fungal endophyte of spruce producing the potent anti-insectan compound rugulosin.</title>
        <authorList>
            <consortium name="DOE Joint Genome Institute"/>
            <person name="Walker A.K."/>
            <person name="Frasz S.L."/>
            <person name="Seifert K.A."/>
            <person name="Miller J.D."/>
            <person name="Mondo S.J."/>
            <person name="Labutti K."/>
            <person name="Lipzen A."/>
            <person name="Dockter R."/>
            <person name="Kennedy M."/>
            <person name="Grigoriev I.V."/>
            <person name="Spatafora J.W."/>
        </authorList>
    </citation>
    <scope>NUCLEOTIDE SEQUENCE [LARGE SCALE GENOMIC DNA]</scope>
    <source>
        <strain evidence="11 12">CBS 120377</strain>
    </source>
</reference>
<dbReference type="PRINTS" id="PR00093">
    <property type="entry name" value="URICASE"/>
</dbReference>
<evidence type="ECO:0000313" key="12">
    <source>
        <dbReference type="Proteomes" id="UP000070700"/>
    </source>
</evidence>
<feature type="binding site" evidence="9">
    <location>
        <position position="228"/>
    </location>
    <ligand>
        <name>urate</name>
        <dbReference type="ChEBI" id="CHEBI:17775"/>
    </ligand>
</feature>
<dbReference type="Proteomes" id="UP000070700">
    <property type="component" value="Unassembled WGS sequence"/>
</dbReference>
<dbReference type="PANTHER" id="PTHR42874">
    <property type="entry name" value="URICASE"/>
    <property type="match status" value="1"/>
</dbReference>
<dbReference type="RefSeq" id="XP_018066087.1">
    <property type="nucleotide sequence ID" value="XM_018215801.1"/>
</dbReference>
<dbReference type="EC" id="1.7.3.3" evidence="7 10"/>
<dbReference type="GO" id="GO:0006145">
    <property type="term" value="P:purine nucleobase catabolic process"/>
    <property type="evidence" value="ECO:0007669"/>
    <property type="project" value="TreeGrafter"/>
</dbReference>
<comment type="catalytic activity">
    <reaction evidence="7 10">
        <text>urate + O2 + H2O = 5-hydroxyisourate + H2O2</text>
        <dbReference type="Rhea" id="RHEA:21368"/>
        <dbReference type="ChEBI" id="CHEBI:15377"/>
        <dbReference type="ChEBI" id="CHEBI:15379"/>
        <dbReference type="ChEBI" id="CHEBI:16240"/>
        <dbReference type="ChEBI" id="CHEBI:17775"/>
        <dbReference type="ChEBI" id="CHEBI:18072"/>
        <dbReference type="EC" id="1.7.3.3"/>
    </reaction>
</comment>
<sequence>MASIVSARYGKDNVRVYKVERDEKLGTQTVTEMTVCVLLEGAIQTSYTKADNSVVVATDSMKNTVYIKAKENPVTPPELFASILGTHFVETYPHITTANIKVVTHRWTRMTIDGKPHPHSFYRDGNETRNVEAVVRKGQGIDIRSGIVGLLVLKSTGSQFHGFVRDEYTTLPEVWDRILSTDVDCGWQWKTFSGLTAVRSAIPKFDQAWNGARSITMKTFAEENSPSVQNTMYKMCNSILEAVPEVETVDYALPNKHYFEIDLSWHKGTKNTGKDAEVYAPQSGPNGLIEVKVARSQKSSKL</sequence>
<feature type="binding site" evidence="9">
    <location>
        <position position="160"/>
    </location>
    <ligand>
        <name>urate</name>
        <dbReference type="ChEBI" id="CHEBI:17775"/>
    </ligand>
</feature>
<feature type="active site" description="Charge relay system" evidence="8">
    <location>
        <position position="257"/>
    </location>
</feature>
<dbReference type="SUPFAM" id="SSF55620">
    <property type="entry name" value="Tetrahydrobiopterin biosynthesis enzymes-like"/>
    <property type="match status" value="2"/>
</dbReference>
<dbReference type="PROSITE" id="PS00366">
    <property type="entry name" value="URICASE"/>
    <property type="match status" value="1"/>
</dbReference>
<dbReference type="NCBIfam" id="TIGR03383">
    <property type="entry name" value="urate_oxi"/>
    <property type="match status" value="1"/>
</dbReference>
<feature type="binding site" evidence="9">
    <location>
        <position position="255"/>
    </location>
    <ligand>
        <name>urate</name>
        <dbReference type="ChEBI" id="CHEBI:17775"/>
    </ligand>
</feature>
<feature type="active site" description="Charge relay system" evidence="8">
    <location>
        <position position="11"/>
    </location>
</feature>
<dbReference type="InParanoid" id="A0A194WVW3"/>
<protein>
    <recommendedName>
        <fullName evidence="7 10">Uricase</fullName>
        <ecNumber evidence="7 10">1.7.3.3</ecNumber>
    </recommendedName>
    <alternativeName>
        <fullName evidence="7">Urate oxidase</fullName>
    </alternativeName>
</protein>
<dbReference type="GeneID" id="28825527"/>
<dbReference type="UniPathway" id="UPA00394">
    <property type="reaction ID" value="UER00650"/>
</dbReference>
<dbReference type="EMBL" id="KQ947426">
    <property type="protein sequence ID" value="KUJ11732.1"/>
    <property type="molecule type" value="Genomic_DNA"/>
</dbReference>
<dbReference type="OrthoDB" id="9992118at2759"/>
<comment type="similarity">
    <text evidence="3 7 10">Belongs to the uricase family.</text>
</comment>
<feature type="binding site" evidence="9">
    <location>
        <position position="177"/>
    </location>
    <ligand>
        <name>urate</name>
        <dbReference type="ChEBI" id="CHEBI:17775"/>
    </ligand>
</feature>
<keyword evidence="4 7" id="KW-0659">Purine metabolism</keyword>
<dbReference type="GO" id="GO:0005777">
    <property type="term" value="C:peroxisome"/>
    <property type="evidence" value="ECO:0007669"/>
    <property type="project" value="UniProtKB-SubCell"/>
</dbReference>
<keyword evidence="12" id="KW-1185">Reference proteome</keyword>
<dbReference type="Pfam" id="PF01014">
    <property type="entry name" value="Uricase"/>
    <property type="match status" value="2"/>
</dbReference>
<accession>A0A194WVW3</accession>
<evidence type="ECO:0000313" key="11">
    <source>
        <dbReference type="EMBL" id="KUJ11732.1"/>
    </source>
</evidence>
<dbReference type="GO" id="GO:0004846">
    <property type="term" value="F:urate oxidase activity"/>
    <property type="evidence" value="ECO:0007669"/>
    <property type="project" value="UniProtKB-EC"/>
</dbReference>
<dbReference type="GO" id="GO:0019628">
    <property type="term" value="P:urate catabolic process"/>
    <property type="evidence" value="ECO:0007669"/>
    <property type="project" value="UniProtKB-UniPathway"/>
</dbReference>
<evidence type="ECO:0000256" key="5">
    <source>
        <dbReference type="ARBA" id="ARBA00023002"/>
    </source>
</evidence>
<dbReference type="KEGG" id="psco:LY89DRAFT_688903"/>
<feature type="binding site" evidence="9">
    <location>
        <position position="229"/>
    </location>
    <ligand>
        <name>urate</name>
        <dbReference type="ChEBI" id="CHEBI:17775"/>
    </ligand>
</feature>
<comment type="subcellular location">
    <subcellularLocation>
        <location evidence="1 7">Peroxisome</location>
    </subcellularLocation>
</comment>
<evidence type="ECO:0000256" key="3">
    <source>
        <dbReference type="ARBA" id="ARBA00009760"/>
    </source>
</evidence>
<feature type="binding site" evidence="9">
    <location>
        <position position="58"/>
    </location>
    <ligand>
        <name>urate</name>
        <dbReference type="ChEBI" id="CHEBI:17775"/>
    </ligand>
</feature>
<dbReference type="FunFam" id="3.10.270.10:FF:000001">
    <property type="entry name" value="Uricase"/>
    <property type="match status" value="1"/>
</dbReference>
<dbReference type="STRING" id="149040.A0A194WVW3"/>
<evidence type="ECO:0000256" key="8">
    <source>
        <dbReference type="PIRSR" id="PIRSR000241-1"/>
    </source>
</evidence>
<name>A0A194WVW3_MOLSC</name>